<feature type="transmembrane region" description="Helical" evidence="23">
    <location>
        <begin position="1090"/>
        <end position="1108"/>
    </location>
</feature>
<dbReference type="PROSITE" id="PS00211">
    <property type="entry name" value="ABC_TRANSPORTER_1"/>
    <property type="match status" value="1"/>
</dbReference>
<keyword evidence="11" id="KW-0967">Endosome</keyword>
<dbReference type="Pfam" id="PF23321">
    <property type="entry name" value="R1_ABCA1"/>
    <property type="match status" value="1"/>
</dbReference>
<feature type="transmembrane region" description="Helical" evidence="23">
    <location>
        <begin position="1128"/>
        <end position="1149"/>
    </location>
</feature>
<comment type="similarity">
    <text evidence="5">Belongs to the ABC transporter superfamily. ABCA family.</text>
</comment>
<dbReference type="GO" id="GO:0043691">
    <property type="term" value="P:reverse cholesterol transport"/>
    <property type="evidence" value="ECO:0007669"/>
    <property type="project" value="UniProtKB-ARBA"/>
</dbReference>
<keyword evidence="26" id="KW-1185">Reference proteome</keyword>
<name>A0AAV7PM95_PLEWA</name>
<keyword evidence="18" id="KW-0458">Lysosome</keyword>
<evidence type="ECO:0000313" key="26">
    <source>
        <dbReference type="Proteomes" id="UP001066276"/>
    </source>
</evidence>
<feature type="transmembrane region" description="Helical" evidence="23">
    <location>
        <begin position="216"/>
        <end position="241"/>
    </location>
</feature>
<dbReference type="GO" id="GO:0010874">
    <property type="term" value="P:regulation of cholesterol efflux"/>
    <property type="evidence" value="ECO:0007669"/>
    <property type="project" value="UniProtKB-ARBA"/>
</dbReference>
<dbReference type="InterPro" id="IPR026082">
    <property type="entry name" value="ABCA"/>
</dbReference>
<dbReference type="Pfam" id="PF00005">
    <property type="entry name" value="ABC_tran"/>
    <property type="match status" value="2"/>
</dbReference>
<feature type="transmembrane region" description="Helical" evidence="23">
    <location>
        <begin position="141"/>
        <end position="162"/>
    </location>
</feature>
<feature type="transmembrane region" description="Helical" evidence="23">
    <location>
        <begin position="182"/>
        <end position="209"/>
    </location>
</feature>
<evidence type="ECO:0000256" key="3">
    <source>
        <dbReference type="ARBA" id="ARBA00004236"/>
    </source>
</evidence>
<evidence type="ECO:0000256" key="10">
    <source>
        <dbReference type="ARBA" id="ARBA00022741"/>
    </source>
</evidence>
<feature type="transmembrane region" description="Helical" evidence="23">
    <location>
        <begin position="247"/>
        <end position="268"/>
    </location>
</feature>
<feature type="domain" description="ABC transporter" evidence="24">
    <location>
        <begin position="398"/>
        <end position="633"/>
    </location>
</feature>
<feature type="transmembrane region" description="Helical" evidence="23">
    <location>
        <begin position="996"/>
        <end position="1016"/>
    </location>
</feature>
<dbReference type="PANTHER" id="PTHR19229:SF100">
    <property type="entry name" value="CHOLESTEROL TRANSPORTER ABCA5"/>
    <property type="match status" value="1"/>
</dbReference>
<evidence type="ECO:0000256" key="11">
    <source>
        <dbReference type="ARBA" id="ARBA00022753"/>
    </source>
</evidence>
<keyword evidence="13 23" id="KW-1133">Transmembrane helix</keyword>
<evidence type="ECO:0000256" key="15">
    <source>
        <dbReference type="ARBA" id="ARBA00023055"/>
    </source>
</evidence>
<feature type="transmembrane region" description="Helical" evidence="23">
    <location>
        <begin position="784"/>
        <end position="806"/>
    </location>
</feature>
<feature type="transmembrane region" description="Helical" evidence="23">
    <location>
        <begin position="1022"/>
        <end position="1044"/>
    </location>
</feature>
<dbReference type="Proteomes" id="UP001066276">
    <property type="component" value="Chromosome 7"/>
</dbReference>
<dbReference type="GO" id="GO:0005524">
    <property type="term" value="F:ATP binding"/>
    <property type="evidence" value="ECO:0007669"/>
    <property type="project" value="UniProtKB-KW"/>
</dbReference>
<dbReference type="GO" id="GO:0016887">
    <property type="term" value="F:ATP hydrolysis activity"/>
    <property type="evidence" value="ECO:0007669"/>
    <property type="project" value="InterPro"/>
</dbReference>
<feature type="transmembrane region" description="Helical" evidence="23">
    <location>
        <begin position="275"/>
        <end position="296"/>
    </location>
</feature>
<evidence type="ECO:0000256" key="18">
    <source>
        <dbReference type="ARBA" id="ARBA00023228"/>
    </source>
</evidence>
<evidence type="ECO:0000256" key="9">
    <source>
        <dbReference type="ARBA" id="ARBA00022737"/>
    </source>
</evidence>
<evidence type="ECO:0000256" key="22">
    <source>
        <dbReference type="ARBA" id="ARBA00082190"/>
    </source>
</evidence>
<evidence type="ECO:0000256" key="13">
    <source>
        <dbReference type="ARBA" id="ARBA00022989"/>
    </source>
</evidence>
<keyword evidence="6" id="KW-0813">Transport</keyword>
<keyword evidence="9" id="KW-0677">Repeat</keyword>
<keyword evidence="7" id="KW-1003">Cell membrane</keyword>
<dbReference type="InterPro" id="IPR003439">
    <property type="entry name" value="ABC_transporter-like_ATP-bd"/>
</dbReference>
<keyword evidence="10" id="KW-0547">Nucleotide-binding</keyword>
<keyword evidence="12" id="KW-0067">ATP-binding</keyword>
<dbReference type="GO" id="GO:0005765">
    <property type="term" value="C:lysosomal membrane"/>
    <property type="evidence" value="ECO:0007669"/>
    <property type="project" value="UniProtKB-SubCell"/>
</dbReference>
<dbReference type="GO" id="GO:0000139">
    <property type="term" value="C:Golgi membrane"/>
    <property type="evidence" value="ECO:0007669"/>
    <property type="project" value="UniProtKB-SubCell"/>
</dbReference>
<dbReference type="InterPro" id="IPR017871">
    <property type="entry name" value="ABC_transporter-like_CS"/>
</dbReference>
<comment type="caution">
    <text evidence="25">The sequence shown here is derived from an EMBL/GenBank/DDBJ whole genome shotgun (WGS) entry which is preliminary data.</text>
</comment>
<organism evidence="25 26">
    <name type="scientific">Pleurodeles waltl</name>
    <name type="common">Iberian ribbed newt</name>
    <dbReference type="NCBI Taxonomy" id="8319"/>
    <lineage>
        <taxon>Eukaryota</taxon>
        <taxon>Metazoa</taxon>
        <taxon>Chordata</taxon>
        <taxon>Craniata</taxon>
        <taxon>Vertebrata</taxon>
        <taxon>Euteleostomi</taxon>
        <taxon>Amphibia</taxon>
        <taxon>Batrachia</taxon>
        <taxon>Caudata</taxon>
        <taxon>Salamandroidea</taxon>
        <taxon>Salamandridae</taxon>
        <taxon>Pleurodelinae</taxon>
        <taxon>Pleurodeles</taxon>
    </lineage>
</organism>
<dbReference type="PANTHER" id="PTHR19229">
    <property type="entry name" value="ATP-BINDING CASSETTE TRANSPORTER SUBFAMILY A ABCA"/>
    <property type="match status" value="1"/>
</dbReference>
<dbReference type="FunFam" id="3.40.50.300:FF:000729">
    <property type="entry name" value="ATP-binding cassette, sub-family A (ABC1), member 5"/>
    <property type="match status" value="1"/>
</dbReference>
<evidence type="ECO:0000256" key="14">
    <source>
        <dbReference type="ARBA" id="ARBA00023034"/>
    </source>
</evidence>
<dbReference type="InterPro" id="IPR003593">
    <property type="entry name" value="AAA+_ATPase"/>
</dbReference>
<dbReference type="InterPro" id="IPR056264">
    <property type="entry name" value="R2_ABCA1-4-like"/>
</dbReference>
<evidence type="ECO:0000256" key="2">
    <source>
        <dbReference type="ARBA" id="ARBA00004155"/>
    </source>
</evidence>
<comment type="subcellular location">
    <subcellularLocation>
        <location evidence="3">Cell membrane</location>
    </subcellularLocation>
    <subcellularLocation>
        <location evidence="4">Golgi apparatus membrane</location>
        <topology evidence="4">Multi-pass membrane protein</topology>
    </subcellularLocation>
    <subcellularLocation>
        <location evidence="1">Late endosome membrane</location>
        <topology evidence="1">Multi-pass membrane protein</topology>
    </subcellularLocation>
    <subcellularLocation>
        <location evidence="2">Lysosome membrane</location>
        <topology evidence="2">Multi-pass membrane protein</topology>
    </subcellularLocation>
</comment>
<dbReference type="Pfam" id="PF12698">
    <property type="entry name" value="ABC2_membrane_3"/>
    <property type="match status" value="2"/>
</dbReference>
<evidence type="ECO:0000256" key="12">
    <source>
        <dbReference type="ARBA" id="ARBA00022840"/>
    </source>
</evidence>
<feature type="transmembrane region" description="Helical" evidence="23">
    <location>
        <begin position="1056"/>
        <end position="1078"/>
    </location>
</feature>
<accession>A0AAV7PM95</accession>
<evidence type="ECO:0000256" key="5">
    <source>
        <dbReference type="ARBA" id="ARBA00008869"/>
    </source>
</evidence>
<evidence type="ECO:0000256" key="16">
    <source>
        <dbReference type="ARBA" id="ARBA00023136"/>
    </source>
</evidence>
<evidence type="ECO:0000256" key="6">
    <source>
        <dbReference type="ARBA" id="ARBA00022448"/>
    </source>
</evidence>
<evidence type="ECO:0000313" key="25">
    <source>
        <dbReference type="EMBL" id="KAJ1129402.1"/>
    </source>
</evidence>
<evidence type="ECO:0000256" key="17">
    <source>
        <dbReference type="ARBA" id="ARBA00023180"/>
    </source>
</evidence>
<dbReference type="GO" id="GO:0005886">
    <property type="term" value="C:plasma membrane"/>
    <property type="evidence" value="ECO:0007669"/>
    <property type="project" value="UniProtKB-SubCell"/>
</dbReference>
<evidence type="ECO:0000259" key="24">
    <source>
        <dbReference type="PROSITE" id="PS50893"/>
    </source>
</evidence>
<keyword evidence="8 23" id="KW-0812">Transmembrane</keyword>
<feature type="domain" description="ABC transporter" evidence="24">
    <location>
        <begin position="1215"/>
        <end position="1450"/>
    </location>
</feature>
<dbReference type="SMART" id="SM00382">
    <property type="entry name" value="AAA"/>
    <property type="match status" value="2"/>
</dbReference>
<evidence type="ECO:0000256" key="8">
    <source>
        <dbReference type="ARBA" id="ARBA00022692"/>
    </source>
</evidence>
<evidence type="ECO:0000256" key="23">
    <source>
        <dbReference type="SAM" id="Phobius"/>
    </source>
</evidence>
<evidence type="ECO:0000256" key="7">
    <source>
        <dbReference type="ARBA" id="ARBA00022475"/>
    </source>
</evidence>
<comment type="function">
    <text evidence="20">Cholesterol efflux transporter in macrophages that is responsible for APOAI/high-density lipoproteins (HDL) formation at the plasma membrane under high cholesterol levels and participates in reverse cholesterol transport. May play a role in the processing of autolysosomes.</text>
</comment>
<protein>
    <recommendedName>
        <fullName evidence="21">Cholesterol transporter ABCA5</fullName>
    </recommendedName>
    <alternativeName>
        <fullName evidence="22">ATP-binding cassette sub-family A member 5</fullName>
    </alternativeName>
</protein>
<dbReference type="GO" id="GO:0031902">
    <property type="term" value="C:late endosome membrane"/>
    <property type="evidence" value="ECO:0007669"/>
    <property type="project" value="UniProtKB-SubCell"/>
</dbReference>
<dbReference type="GO" id="GO:0005319">
    <property type="term" value="F:lipid transporter activity"/>
    <property type="evidence" value="ECO:0007669"/>
    <property type="project" value="TreeGrafter"/>
</dbReference>
<reference evidence="25" key="1">
    <citation type="journal article" date="2022" name="bioRxiv">
        <title>Sequencing and chromosome-scale assembly of the giantPleurodeles waltlgenome.</title>
        <authorList>
            <person name="Brown T."/>
            <person name="Elewa A."/>
            <person name="Iarovenko S."/>
            <person name="Subramanian E."/>
            <person name="Araus A.J."/>
            <person name="Petzold A."/>
            <person name="Susuki M."/>
            <person name="Suzuki K.-i.T."/>
            <person name="Hayashi T."/>
            <person name="Toyoda A."/>
            <person name="Oliveira C."/>
            <person name="Osipova E."/>
            <person name="Leigh N.D."/>
            <person name="Simon A."/>
            <person name="Yun M.H."/>
        </authorList>
    </citation>
    <scope>NUCLEOTIDE SEQUENCE</scope>
    <source>
        <strain evidence="25">20211129_DDA</strain>
        <tissue evidence="25">Liver</tissue>
    </source>
</reference>
<evidence type="ECO:0000256" key="19">
    <source>
        <dbReference type="ARBA" id="ARBA00050894"/>
    </source>
</evidence>
<dbReference type="GO" id="GO:0140359">
    <property type="term" value="F:ABC-type transporter activity"/>
    <property type="evidence" value="ECO:0007669"/>
    <property type="project" value="InterPro"/>
</dbReference>
<evidence type="ECO:0000256" key="20">
    <source>
        <dbReference type="ARBA" id="ARBA00057378"/>
    </source>
</evidence>
<keyword evidence="17" id="KW-0325">Glycoprotein</keyword>
<dbReference type="CDD" id="cd03263">
    <property type="entry name" value="ABC_subfamily_A"/>
    <property type="match status" value="2"/>
</dbReference>
<keyword evidence="14" id="KW-0333">Golgi apparatus</keyword>
<feature type="transmembrane region" description="Helical" evidence="23">
    <location>
        <begin position="941"/>
        <end position="960"/>
    </location>
</feature>
<gene>
    <name evidence="25" type="ORF">NDU88_007772</name>
</gene>
<keyword evidence="16 23" id="KW-0472">Membrane</keyword>
<feature type="transmembrane region" description="Helical" evidence="23">
    <location>
        <begin position="316"/>
        <end position="337"/>
    </location>
</feature>
<keyword evidence="15" id="KW-0445">Lipid transport</keyword>
<dbReference type="Gene3D" id="3.40.50.300">
    <property type="entry name" value="P-loop containing nucleotide triphosphate hydrolases"/>
    <property type="match status" value="2"/>
</dbReference>
<proteinExistence type="inferred from homology"/>
<dbReference type="FunFam" id="3.40.50.300:FF:000335">
    <property type="entry name" value="ATP binding cassette subfamily A member 5"/>
    <property type="match status" value="1"/>
</dbReference>
<dbReference type="InterPro" id="IPR027417">
    <property type="entry name" value="P-loop_NTPase"/>
</dbReference>
<dbReference type="SUPFAM" id="SSF52540">
    <property type="entry name" value="P-loop containing nucleoside triphosphate hydrolases"/>
    <property type="match status" value="2"/>
</dbReference>
<dbReference type="EMBL" id="JANPWB010000011">
    <property type="protein sequence ID" value="KAJ1129402.1"/>
    <property type="molecule type" value="Genomic_DNA"/>
</dbReference>
<evidence type="ECO:0000256" key="1">
    <source>
        <dbReference type="ARBA" id="ARBA00004107"/>
    </source>
</evidence>
<sequence>MPVNNLTSRIMNLMYSDCLSRDIVIEEFASEEDMREASISNQGKFVGLVFNDAMSYQLRFFPDSVPASVVFTDSRANCYSLECDAATYLHSEFTSFQACIDSSIIKLKTNYSVWDELKSTKVILMGEPAVMEIDTFPRAIILIYLVMAFSPFGYYVAAHVVAEKEKKLKEFLKIMGLHDTAFWLSWVLLYSSFILIMSLLMAVIVTVFSPFPKSNYFLIFALFFLYGISLIFFALMLTPFFKKAKHVGVVEFLATLVFGCIGLLIVLVEDFPKPYVWLLSPFCHCTFLIGIAQVLHLEDYETGALFSNLKEGPCPLIITFIFLVVDSTIYLLLAIYLDQVLPGEYGLRRSPLFFFKPSYWSKKRRYYSELDESTLNRNLSISEMAEPVSEEFQGKAAIRITGVQKTFRKKDENVEALRGLSFDIYEGQITALLGHSGTGKTTLMNILCGLCPASDGGATIFGHKISEFEEMVEVRKMIGICPQTDILFDVLTVEENLSVFASVKGVDHRLIQQEVHKVLQDLDMHAVKDNQAIKLSGGQKRKLSVGVAVLGNPKVLLLDEPTAGMDPCSRHVVWKLLKHRKADRVTVLSTHFMDEADILADRKAVISQGMLKCIGSSLFLKTKWGVGYRLSLDINKICDVEAVTSLIRGHTAGSKLLQQHEHELVFTLPFKDMDKFSGLFSDLDGHSDLGVISYGVSMTTLEDVFLKLEVEAEIDQADYSVFNQQHTEEDLDRKSLGEMEQSLLLLSESKANTVSSPALWRQQAATVARFHFLNLKRESKSVRVVLLLLLIFIAVQVFMFLVHRYFKSSVGPVKLSPDLYFVMPGQKSNRLLTSLLVQNSTGSTIDDIINSLRSQKIAVELINGSDYIAISPHNAALNVLYSEKSYTFEAVFNSTMVHSLPVLVNVISNLVLDSLNSTESIHVWSNPFFQEITETIFKLELYFQAALLGIIVTGMPPYFAMENADCHKMKAYTQLKMAGLYPSAYWVGQAVVDLPLFFLILVLMMGSLFAFHYGVYFYADKFVAVVFCLLGYVPAVILFTYTVSFTYKNVQNTQEFWSFIFSVTALIAVVITEVTYFIGNDLITTVLHDLFSVFIPIYPLVGCLICFIKISWKGSQNHENHSSPWSRLFIAVISPYLQCLLLLFLLRYLEMKNNGRATRVDPLFRTCTKKTKPLRFSEVPNDEDDDVQAERARVGEMITCKNCEEKPAILVCGLYKEYDEKRHFFLGRKIKKWTTNNVSLSVKKGEILGLLGPNGAGKSTFINMLVGDTDPTAGQVLMGEYSQTEGNNPVNFVGYCPQTNPLWPEITLQEHLEIFGSIKGMTASDLKDVIKRVTSALDLKEHLQKPSKKLSAGIKRKLCFALSMLGNPHIVLLDEPSTGMDPKAKQQMWRAIRTAFKSKERSAILTTHYMEEADAVCDRVAIMVSGQLRCIGSVQHLKSKFGRKYFLDMKLREVSESQKVELLHREIEHIFPHASRQESFASILSYKIPREDVQSLSLAFSRLEEAKHAFDIEEYSFSQSTLEQVFVEFAKEQEVEEDDFATLNSTLWWERRQEDRVIF</sequence>
<comment type="catalytic activity">
    <reaction evidence="19">
        <text>cholesterol(in) + ATP + H2O = cholesterol(out) + ADP + phosphate + H(+)</text>
        <dbReference type="Rhea" id="RHEA:39051"/>
        <dbReference type="ChEBI" id="CHEBI:15377"/>
        <dbReference type="ChEBI" id="CHEBI:15378"/>
        <dbReference type="ChEBI" id="CHEBI:16113"/>
        <dbReference type="ChEBI" id="CHEBI:30616"/>
        <dbReference type="ChEBI" id="CHEBI:43474"/>
        <dbReference type="ChEBI" id="CHEBI:456216"/>
    </reaction>
    <physiologicalReaction direction="left-to-right" evidence="19">
        <dbReference type="Rhea" id="RHEA:39052"/>
    </physiologicalReaction>
</comment>
<dbReference type="InterPro" id="IPR013525">
    <property type="entry name" value="ABC2_TM"/>
</dbReference>
<evidence type="ECO:0000256" key="4">
    <source>
        <dbReference type="ARBA" id="ARBA00004653"/>
    </source>
</evidence>
<evidence type="ECO:0000256" key="21">
    <source>
        <dbReference type="ARBA" id="ARBA00074079"/>
    </source>
</evidence>
<dbReference type="PROSITE" id="PS50893">
    <property type="entry name" value="ABC_TRANSPORTER_2"/>
    <property type="match status" value="2"/>
</dbReference>